<dbReference type="STRING" id="467210.HMPREF1866_00114"/>
<keyword evidence="7" id="KW-1185">Reference proteome</keyword>
<comment type="caution">
    <text evidence="6">The sequence shown here is derived from an EMBL/GenBank/DDBJ whole genome shotgun (WGS) entry which is preliminary data.</text>
</comment>
<organism evidence="6 7">
    <name type="scientific">Lachnoanaerobaculum saburreum</name>
    <dbReference type="NCBI Taxonomy" id="467210"/>
    <lineage>
        <taxon>Bacteria</taxon>
        <taxon>Bacillati</taxon>
        <taxon>Bacillota</taxon>
        <taxon>Clostridia</taxon>
        <taxon>Lachnospirales</taxon>
        <taxon>Lachnospiraceae</taxon>
        <taxon>Lachnoanaerobaculum</taxon>
    </lineage>
</organism>
<dbReference type="Proteomes" id="UP000070394">
    <property type="component" value="Unassembled WGS sequence"/>
</dbReference>
<keyword evidence="2" id="KW-0663">Pyridoxal phosphate</keyword>
<reference evidence="7" key="1">
    <citation type="submission" date="2016-01" db="EMBL/GenBank/DDBJ databases">
        <authorList>
            <person name="Mitreva M."/>
            <person name="Pepin K.H."/>
            <person name="Mihindukulasuriya K.A."/>
            <person name="Fulton R."/>
            <person name="Fronick C."/>
            <person name="O'Laughlin M."/>
            <person name="Miner T."/>
            <person name="Herter B."/>
            <person name="Rosa B.A."/>
            <person name="Cordes M."/>
            <person name="Tomlinson C."/>
            <person name="Wollam A."/>
            <person name="Palsikar V.B."/>
            <person name="Mardis E.R."/>
            <person name="Wilson R.K."/>
        </authorList>
    </citation>
    <scope>NUCLEOTIDE SEQUENCE [LARGE SCALE GENOMIC DNA]</scope>
    <source>
        <strain evidence="7">DNF00896</strain>
    </source>
</reference>
<dbReference type="InterPro" id="IPR010969">
    <property type="entry name" value="Cys_dSase-rel_unknwn_funct"/>
</dbReference>
<dbReference type="PATRIC" id="fig|467210.3.peg.113"/>
<dbReference type="InterPro" id="IPR015421">
    <property type="entry name" value="PyrdxlP-dep_Trfase_major"/>
</dbReference>
<accession>A0A134A0K0</accession>
<dbReference type="SUPFAM" id="SSF53383">
    <property type="entry name" value="PLP-dependent transferases"/>
    <property type="match status" value="1"/>
</dbReference>
<comment type="cofactor">
    <cofactor evidence="1 4">
        <name>pyridoxal 5'-phosphate</name>
        <dbReference type="ChEBI" id="CHEBI:597326"/>
    </cofactor>
</comment>
<dbReference type="PANTHER" id="PTHR43586">
    <property type="entry name" value="CYSTEINE DESULFURASE"/>
    <property type="match status" value="1"/>
</dbReference>
<dbReference type="EMBL" id="LSDA01000002">
    <property type="protein sequence ID" value="KXB61173.1"/>
    <property type="molecule type" value="Genomic_DNA"/>
</dbReference>
<comment type="similarity">
    <text evidence="3">Belongs to the class-V pyridoxal-phosphate-dependent aminotransferase family.</text>
</comment>
<evidence type="ECO:0000256" key="3">
    <source>
        <dbReference type="RuleBase" id="RU004075"/>
    </source>
</evidence>
<dbReference type="InterPro" id="IPR015424">
    <property type="entry name" value="PyrdxlP-dep_Trfase"/>
</dbReference>
<dbReference type="InterPro" id="IPR015422">
    <property type="entry name" value="PyrdxlP-dep_Trfase_small"/>
</dbReference>
<evidence type="ECO:0000256" key="2">
    <source>
        <dbReference type="ARBA" id="ARBA00022898"/>
    </source>
</evidence>
<evidence type="ECO:0000259" key="5">
    <source>
        <dbReference type="Pfam" id="PF00266"/>
    </source>
</evidence>
<dbReference type="PROSITE" id="PS00595">
    <property type="entry name" value="AA_TRANSFER_CLASS_5"/>
    <property type="match status" value="1"/>
</dbReference>
<dbReference type="Gene3D" id="3.40.640.10">
    <property type="entry name" value="Type I PLP-dependent aspartate aminotransferase-like (Major domain)"/>
    <property type="match status" value="1"/>
</dbReference>
<evidence type="ECO:0000313" key="7">
    <source>
        <dbReference type="Proteomes" id="UP000070394"/>
    </source>
</evidence>
<name>A0A134A0K0_9FIRM</name>
<feature type="domain" description="Aminotransferase class V" evidence="5">
    <location>
        <begin position="2"/>
        <end position="374"/>
    </location>
</feature>
<sequence>MIYFDNAATTFKKPKEVIDAINYALLNYTNSGRGAYGAALDSGRMVYETRVKLAAFFGSNDPSKVIFTSNATEALNITLFGLLHAKDHVISTVTEHNSVLRPLYKLESSKGVSIDFVGIDECGRLKYDEFEKYIRPNTKAIVVNHISNVSGEIVDIEYVSKVAKKHNLYLIVDASQSAGSINIDMTKLGIDILCFTGHKSLFGPGGTGGIVINGDILLDTFKVGGSGVQSFNKCQPSEYPTRLEAGTLNIMGIAGLLAGIEFINKVGKENIHKKEMRLIKRFYEGIRDIEGIKFYFDTQSLECEPENIRHGSIVSFNLGKIPSADLADCLGEDYDIAIRAGAHCAPLIHEAFNTKKEGIARFSFSYFNTEDEVDGAIKAIKEIAVALVD</sequence>
<dbReference type="Pfam" id="PF00266">
    <property type="entry name" value="Aminotran_5"/>
    <property type="match status" value="1"/>
</dbReference>
<dbReference type="InterPro" id="IPR020578">
    <property type="entry name" value="Aminotrans_V_PyrdxlP_BS"/>
</dbReference>
<evidence type="ECO:0000256" key="1">
    <source>
        <dbReference type="ARBA" id="ARBA00001933"/>
    </source>
</evidence>
<dbReference type="RefSeq" id="WP_060930130.1">
    <property type="nucleotide sequence ID" value="NZ_KQ959772.1"/>
</dbReference>
<protein>
    <submittedName>
        <fullName evidence="6">Cysteine desulfurase family protein</fullName>
    </submittedName>
</protein>
<evidence type="ECO:0000256" key="4">
    <source>
        <dbReference type="RuleBase" id="RU004504"/>
    </source>
</evidence>
<dbReference type="NCBIfam" id="TIGR01977">
    <property type="entry name" value="am_tr_V_EF2568"/>
    <property type="match status" value="1"/>
</dbReference>
<proteinExistence type="inferred from homology"/>
<dbReference type="InterPro" id="IPR000192">
    <property type="entry name" value="Aminotrans_V_dom"/>
</dbReference>
<dbReference type="OrthoDB" id="9804366at2"/>
<evidence type="ECO:0000313" key="6">
    <source>
        <dbReference type="EMBL" id="KXB61173.1"/>
    </source>
</evidence>
<gene>
    <name evidence="6" type="ORF">HMPREF1866_00114</name>
</gene>
<dbReference type="GO" id="GO:0003824">
    <property type="term" value="F:catalytic activity"/>
    <property type="evidence" value="ECO:0007669"/>
    <property type="project" value="UniProtKB-ARBA"/>
</dbReference>
<dbReference type="AlphaFoldDB" id="A0A134A0K0"/>
<dbReference type="PANTHER" id="PTHR43586:SF4">
    <property type="entry name" value="ISOPENICILLIN N EPIMERASE"/>
    <property type="match status" value="1"/>
</dbReference>
<dbReference type="Gene3D" id="3.90.1150.10">
    <property type="entry name" value="Aspartate Aminotransferase, domain 1"/>
    <property type="match status" value="1"/>
</dbReference>